<dbReference type="SUPFAM" id="SSF47576">
    <property type="entry name" value="Calponin-homology domain, CH-domain"/>
    <property type="match status" value="1"/>
</dbReference>
<comment type="domain">
    <text evidence="6">The CKK domain binds microtubules.</text>
</comment>
<dbReference type="AlphaFoldDB" id="A0A9J2PDT4"/>
<feature type="domain" description="CKK" evidence="10">
    <location>
        <begin position="830"/>
        <end position="967"/>
    </location>
</feature>
<keyword evidence="3 6" id="KW-0493">Microtubule</keyword>
<feature type="compositionally biased region" description="Polar residues" evidence="8">
    <location>
        <begin position="798"/>
        <end position="822"/>
    </location>
</feature>
<dbReference type="Pfam" id="PF08683">
    <property type="entry name" value="CAMSAP_CKK"/>
    <property type="match status" value="1"/>
</dbReference>
<keyword evidence="5" id="KW-0206">Cytoskeleton</keyword>
<dbReference type="InterPro" id="IPR038209">
    <property type="entry name" value="CKK_dom_sf"/>
</dbReference>
<keyword evidence="11" id="KW-1185">Reference proteome</keyword>
<reference evidence="12" key="1">
    <citation type="submission" date="2023-03" db="UniProtKB">
        <authorList>
            <consortium name="WormBaseParasite"/>
        </authorList>
    </citation>
    <scope>IDENTIFICATION</scope>
</reference>
<proteinExistence type="inferred from homology"/>
<feature type="coiled-coil region" evidence="7">
    <location>
        <begin position="704"/>
        <end position="751"/>
    </location>
</feature>
<evidence type="ECO:0000256" key="3">
    <source>
        <dbReference type="ARBA" id="ARBA00022701"/>
    </source>
</evidence>
<name>A0A9J2PDT4_ASCLU</name>
<dbReference type="WBParaSite" id="ALUE_0000750901-mRNA-1">
    <property type="protein sequence ID" value="ALUE_0000750901-mRNA-1"/>
    <property type="gene ID" value="ALUE_0000750901"/>
</dbReference>
<comment type="subcellular location">
    <subcellularLocation>
        <location evidence="1">Cytoplasm</location>
        <location evidence="1">Cytoskeleton</location>
    </subcellularLocation>
</comment>
<dbReference type="InterPro" id="IPR014797">
    <property type="entry name" value="CKK_CAMSAP"/>
</dbReference>
<dbReference type="Gene3D" id="3.10.20.360">
    <property type="entry name" value="CKK domain"/>
    <property type="match status" value="1"/>
</dbReference>
<evidence type="ECO:0000256" key="6">
    <source>
        <dbReference type="PROSITE-ProRule" id="PRU00841"/>
    </source>
</evidence>
<dbReference type="PANTHER" id="PTHR21595">
    <property type="entry name" value="PATRONIN"/>
    <property type="match status" value="1"/>
</dbReference>
<protein>
    <submittedName>
        <fullName evidence="12">CKK domain-containing protein</fullName>
    </submittedName>
</protein>
<dbReference type="GO" id="GO:0036449">
    <property type="term" value="C:microtubule minus-end"/>
    <property type="evidence" value="ECO:0007669"/>
    <property type="project" value="TreeGrafter"/>
</dbReference>
<evidence type="ECO:0000256" key="4">
    <source>
        <dbReference type="ARBA" id="ARBA00023054"/>
    </source>
</evidence>
<dbReference type="GO" id="GO:0007026">
    <property type="term" value="P:negative regulation of microtubule depolymerization"/>
    <property type="evidence" value="ECO:0007669"/>
    <property type="project" value="TreeGrafter"/>
</dbReference>
<dbReference type="GO" id="GO:0005516">
    <property type="term" value="F:calmodulin binding"/>
    <property type="evidence" value="ECO:0007669"/>
    <property type="project" value="InterPro"/>
</dbReference>
<evidence type="ECO:0000256" key="5">
    <source>
        <dbReference type="ARBA" id="ARBA00023212"/>
    </source>
</evidence>
<dbReference type="SMART" id="SM01051">
    <property type="entry name" value="CAMSAP_CKK"/>
    <property type="match status" value="1"/>
</dbReference>
<comment type="similarity">
    <text evidence="6">Belongs to the CAMSAP1 family.</text>
</comment>
<dbReference type="SUPFAM" id="SSF50346">
    <property type="entry name" value="PRC-barrel domain"/>
    <property type="match status" value="1"/>
</dbReference>
<feature type="region of interest" description="Disordered" evidence="8">
    <location>
        <begin position="239"/>
        <end position="269"/>
    </location>
</feature>
<feature type="compositionally biased region" description="Pro residues" evidence="8">
    <location>
        <begin position="642"/>
        <end position="659"/>
    </location>
</feature>
<evidence type="ECO:0000313" key="12">
    <source>
        <dbReference type="WBParaSite" id="ALUE_0000750901-mRNA-1"/>
    </source>
</evidence>
<dbReference type="GO" id="GO:0031122">
    <property type="term" value="P:cytoplasmic microtubule organization"/>
    <property type="evidence" value="ECO:0007669"/>
    <property type="project" value="TreeGrafter"/>
</dbReference>
<keyword evidence="2" id="KW-0963">Cytoplasm</keyword>
<dbReference type="InterPro" id="IPR022613">
    <property type="entry name" value="CH_CAMSAP_2"/>
</dbReference>
<dbReference type="InterPro" id="IPR036872">
    <property type="entry name" value="CH_dom_sf"/>
</dbReference>
<dbReference type="GO" id="GO:0051011">
    <property type="term" value="F:microtubule minus-end binding"/>
    <property type="evidence" value="ECO:0007669"/>
    <property type="project" value="TreeGrafter"/>
</dbReference>
<feature type="region of interest" description="Disordered" evidence="8">
    <location>
        <begin position="636"/>
        <end position="665"/>
    </location>
</feature>
<evidence type="ECO:0000256" key="2">
    <source>
        <dbReference type="ARBA" id="ARBA00022490"/>
    </source>
</evidence>
<feature type="region of interest" description="Disordered" evidence="8">
    <location>
        <begin position="768"/>
        <end position="822"/>
    </location>
</feature>
<evidence type="ECO:0000256" key="1">
    <source>
        <dbReference type="ARBA" id="ARBA00004245"/>
    </source>
</evidence>
<sequence>MISGEEANISEAMLASVQPFHQAAHLAVMDALMSAHMRSIITIERVVDAVQNYTTVDKREEPMDSVDALLFWINKICLLVRDDMEKCQAMRKDPNQFGTMVVPEMEDLYEDMCDGACVCALVAFYKPDEMHMQEICFNDPMSVADCHYNLMLLKRFCGTLSFNPFYFEIEDILYLHESLQPNVNAFLADLFDAFESSTTHVASPVDPTPSRRFVPIQTIPDLRSQNYPHRALHPVKMKYVQSSAPRSRSGDSLRYNVPRSRPTLNGTETTNFGELLQASYGDRVSVGTDGLPSTPGGTYSRSDSMPAASIRLALEEKRREHEKKRYLETNLSESERVQKQKDAFFALMQRLEKQGSDTKTRTMSEVGGSGMPSAREIRTLKETVQDLKKQLQEMSLQQEHLTRQVDGQRQMSHATSQPAIHSDFMYLQDGSQPVLNPYATLPHNVAKAALQQQAQQQHTYAMPYATQMDPMLSSQTIYQTPSQQIPFSIAQQQMQMDAYSAQLATSSPPQMLAGSQLGPTTQIASPPYLQQMTAGGGAMSPFVLHQQPPVALSPPIVTSPLVLPAGASYVNNVPDVNTNTFRLHQNNDQMQALPGSSMSGGVGVARAQHFHQQRSANDERVYDPQRELQQNISRQIDESDIRPPPPAHQQTPPKDPSSPPTTNTLLMQRHSATGGSQFIVDDIVPDKPAVGVTREMEAKREALLAKTLRRREQIEQRVEEIEARNAERRQAELEKQEAAELRKRERELQRQKILEDYKRKKMERELEANSGFQNGRGHSQPPTPSRPKSTVELAARSRTLQRPTRPQSSIDDTSAPSSARVTVASTAEPALKLFSKYVHKSNRSMIINALQYSVFPGAVSDKMRNEVLGELAKSDSKHFLLLFRDQKCRYMGAYSWDQQSDTAHRIHGRGPNMCHESMMHLMFKYDSGAKTFTRIPTKHLSATIDGFTLQDQFMQTPKIPHSGSISK</sequence>
<accession>A0A9J2PDT4</accession>
<evidence type="ECO:0000313" key="11">
    <source>
        <dbReference type="Proteomes" id="UP000036681"/>
    </source>
</evidence>
<evidence type="ECO:0000256" key="8">
    <source>
        <dbReference type="SAM" id="MobiDB-lite"/>
    </source>
</evidence>
<dbReference type="Proteomes" id="UP000036681">
    <property type="component" value="Unplaced"/>
</dbReference>
<evidence type="ECO:0000259" key="10">
    <source>
        <dbReference type="PROSITE" id="PS51508"/>
    </source>
</evidence>
<dbReference type="PANTHER" id="PTHR21595:SF0">
    <property type="entry name" value="PATRONIN"/>
    <property type="match status" value="1"/>
</dbReference>
<evidence type="ECO:0000259" key="9">
    <source>
        <dbReference type="PROSITE" id="PS50021"/>
    </source>
</evidence>
<feature type="domain" description="Calponin-homology (CH)" evidence="9">
    <location>
        <begin position="63"/>
        <end position="195"/>
    </location>
</feature>
<keyword evidence="4 7" id="KW-0175">Coiled coil</keyword>
<feature type="coiled-coil region" evidence="7">
    <location>
        <begin position="377"/>
        <end position="404"/>
    </location>
</feature>
<dbReference type="InterPro" id="IPR032940">
    <property type="entry name" value="CAMSAP"/>
</dbReference>
<evidence type="ECO:0000256" key="7">
    <source>
        <dbReference type="SAM" id="Coils"/>
    </source>
</evidence>
<dbReference type="Pfam" id="PF11971">
    <property type="entry name" value="CAMSAP_CH"/>
    <property type="match status" value="1"/>
</dbReference>
<dbReference type="InterPro" id="IPR001715">
    <property type="entry name" value="CH_dom"/>
</dbReference>
<dbReference type="PROSITE" id="PS50021">
    <property type="entry name" value="CH"/>
    <property type="match status" value="1"/>
</dbReference>
<dbReference type="InterPro" id="IPR011033">
    <property type="entry name" value="PRC_barrel-like_sf"/>
</dbReference>
<organism evidence="11 12">
    <name type="scientific">Ascaris lumbricoides</name>
    <name type="common">Giant roundworm</name>
    <dbReference type="NCBI Taxonomy" id="6252"/>
    <lineage>
        <taxon>Eukaryota</taxon>
        <taxon>Metazoa</taxon>
        <taxon>Ecdysozoa</taxon>
        <taxon>Nematoda</taxon>
        <taxon>Chromadorea</taxon>
        <taxon>Rhabditida</taxon>
        <taxon>Spirurina</taxon>
        <taxon>Ascaridomorpha</taxon>
        <taxon>Ascaridoidea</taxon>
        <taxon>Ascarididae</taxon>
        <taxon>Ascaris</taxon>
    </lineage>
</organism>
<dbReference type="PROSITE" id="PS51508">
    <property type="entry name" value="CKK"/>
    <property type="match status" value="1"/>
</dbReference>